<evidence type="ECO:0000313" key="5">
    <source>
        <dbReference type="Proteomes" id="UP001386955"/>
    </source>
</evidence>
<dbReference type="InterPro" id="IPR000504">
    <property type="entry name" value="RRM_dom"/>
</dbReference>
<feature type="domain" description="RRM" evidence="3">
    <location>
        <begin position="42"/>
        <end position="120"/>
    </location>
</feature>
<evidence type="ECO:0000256" key="2">
    <source>
        <dbReference type="PROSITE-ProRule" id="PRU00176"/>
    </source>
</evidence>
<dbReference type="InterPro" id="IPR035979">
    <property type="entry name" value="RBD_domain_sf"/>
</dbReference>
<dbReference type="CDD" id="cd21608">
    <property type="entry name" value="RRM2_NsCP33_like"/>
    <property type="match status" value="1"/>
</dbReference>
<dbReference type="Proteomes" id="UP001386955">
    <property type="component" value="Unassembled WGS sequence"/>
</dbReference>
<comment type="caution">
    <text evidence="4">The sequence shown here is derived from an EMBL/GenBank/DDBJ whole genome shotgun (WGS) entry which is preliminary data.</text>
</comment>
<dbReference type="PROSITE" id="PS50102">
    <property type="entry name" value="RRM"/>
    <property type="match status" value="1"/>
</dbReference>
<keyword evidence="5" id="KW-1185">Reference proteome</keyword>
<dbReference type="SMART" id="SM00360">
    <property type="entry name" value="RRM"/>
    <property type="match status" value="1"/>
</dbReference>
<protein>
    <recommendedName>
        <fullName evidence="3">RRM domain-containing protein</fullName>
    </recommendedName>
</protein>
<keyword evidence="1 2" id="KW-0694">RNA-binding</keyword>
<organism evidence="4 5">
    <name type="scientific">Psophocarpus tetragonolobus</name>
    <name type="common">Winged bean</name>
    <name type="synonym">Dolichos tetragonolobus</name>
    <dbReference type="NCBI Taxonomy" id="3891"/>
    <lineage>
        <taxon>Eukaryota</taxon>
        <taxon>Viridiplantae</taxon>
        <taxon>Streptophyta</taxon>
        <taxon>Embryophyta</taxon>
        <taxon>Tracheophyta</taxon>
        <taxon>Spermatophyta</taxon>
        <taxon>Magnoliopsida</taxon>
        <taxon>eudicotyledons</taxon>
        <taxon>Gunneridae</taxon>
        <taxon>Pentapetalae</taxon>
        <taxon>rosids</taxon>
        <taxon>fabids</taxon>
        <taxon>Fabales</taxon>
        <taxon>Fabaceae</taxon>
        <taxon>Papilionoideae</taxon>
        <taxon>50 kb inversion clade</taxon>
        <taxon>NPAAA clade</taxon>
        <taxon>indigoferoid/millettioid clade</taxon>
        <taxon>Phaseoleae</taxon>
        <taxon>Psophocarpus</taxon>
    </lineage>
</organism>
<dbReference type="SUPFAM" id="SSF54928">
    <property type="entry name" value="RNA-binding domain, RBD"/>
    <property type="match status" value="1"/>
</dbReference>
<dbReference type="InterPro" id="IPR052462">
    <property type="entry name" value="SLIRP/GR-RBP-like"/>
</dbReference>
<sequence length="154" mass="17489">MSTCIMISRKFKVMRVTNALANGSNLLSPLPRFLCARHHSSSKLFIAGLSYDTNEPILRDAFGQHGEVVEVKVICDHVTGKSRGYGFVQFISETTAATARKEMNGQILDGRRIRVSYKLENLYHSMYNIGTYNLKFYHFHTQKDQPNTKPSITN</sequence>
<dbReference type="InterPro" id="IPR012677">
    <property type="entry name" value="Nucleotide-bd_a/b_plait_sf"/>
</dbReference>
<evidence type="ECO:0000259" key="3">
    <source>
        <dbReference type="PROSITE" id="PS50102"/>
    </source>
</evidence>
<accession>A0AAN9STZ1</accession>
<evidence type="ECO:0000256" key="1">
    <source>
        <dbReference type="ARBA" id="ARBA00022884"/>
    </source>
</evidence>
<dbReference type="Gene3D" id="3.30.70.330">
    <property type="match status" value="1"/>
</dbReference>
<proteinExistence type="predicted"/>
<dbReference type="PANTHER" id="PTHR48027">
    <property type="entry name" value="HETEROGENEOUS NUCLEAR RIBONUCLEOPROTEIN 87F-RELATED"/>
    <property type="match status" value="1"/>
</dbReference>
<dbReference type="Pfam" id="PF00076">
    <property type="entry name" value="RRM_1"/>
    <property type="match status" value="1"/>
</dbReference>
<evidence type="ECO:0000313" key="4">
    <source>
        <dbReference type="EMBL" id="KAK7404600.1"/>
    </source>
</evidence>
<reference evidence="4 5" key="1">
    <citation type="submission" date="2024-01" db="EMBL/GenBank/DDBJ databases">
        <title>The genomes of 5 underutilized Papilionoideae crops provide insights into root nodulation and disease resistanc.</title>
        <authorList>
            <person name="Jiang F."/>
        </authorList>
    </citation>
    <scope>NUCLEOTIDE SEQUENCE [LARGE SCALE GENOMIC DNA]</scope>
    <source>
        <strain evidence="4">DUOXIRENSHENG_FW03</strain>
        <tissue evidence="4">Leaves</tissue>
    </source>
</reference>
<name>A0AAN9STZ1_PSOTE</name>
<dbReference type="EMBL" id="JAYMYS010000002">
    <property type="protein sequence ID" value="KAK7404600.1"/>
    <property type="molecule type" value="Genomic_DNA"/>
</dbReference>
<dbReference type="GO" id="GO:0003723">
    <property type="term" value="F:RNA binding"/>
    <property type="evidence" value="ECO:0007669"/>
    <property type="project" value="UniProtKB-UniRule"/>
</dbReference>
<dbReference type="FunFam" id="3.30.70.330:FF:000714">
    <property type="entry name" value="Glycine-rich RNA-binding protein 2, mitochondrial"/>
    <property type="match status" value="1"/>
</dbReference>
<gene>
    <name evidence="4" type="ORF">VNO78_05554</name>
</gene>
<dbReference type="AlphaFoldDB" id="A0AAN9STZ1"/>
<dbReference type="InterPro" id="IPR048289">
    <property type="entry name" value="RRM2_NsCP33-like"/>
</dbReference>